<dbReference type="Proteomes" id="UP000828941">
    <property type="component" value="Chromosome 7"/>
</dbReference>
<accession>A0ACB9N9J7</accession>
<gene>
    <name evidence="1" type="ORF">L6164_017479</name>
</gene>
<name>A0ACB9N9J7_BAUVA</name>
<evidence type="ECO:0000313" key="2">
    <source>
        <dbReference type="Proteomes" id="UP000828941"/>
    </source>
</evidence>
<protein>
    <submittedName>
        <fullName evidence="1">Uncharacterized protein</fullName>
    </submittedName>
</protein>
<dbReference type="EMBL" id="CM039432">
    <property type="protein sequence ID" value="KAI4332582.1"/>
    <property type="molecule type" value="Genomic_DNA"/>
</dbReference>
<evidence type="ECO:0000313" key="1">
    <source>
        <dbReference type="EMBL" id="KAI4332582.1"/>
    </source>
</evidence>
<comment type="caution">
    <text evidence="1">The sequence shown here is derived from an EMBL/GenBank/DDBJ whole genome shotgun (WGS) entry which is preliminary data.</text>
</comment>
<keyword evidence="2" id="KW-1185">Reference proteome</keyword>
<reference evidence="1 2" key="1">
    <citation type="journal article" date="2022" name="DNA Res.">
        <title>Chromosomal-level genome assembly of the orchid tree Bauhinia variegata (Leguminosae; Cercidoideae) supports the allotetraploid origin hypothesis of Bauhinia.</title>
        <authorList>
            <person name="Zhong Y."/>
            <person name="Chen Y."/>
            <person name="Zheng D."/>
            <person name="Pang J."/>
            <person name="Liu Y."/>
            <person name="Luo S."/>
            <person name="Meng S."/>
            <person name="Qian L."/>
            <person name="Wei D."/>
            <person name="Dai S."/>
            <person name="Zhou R."/>
        </authorList>
    </citation>
    <scope>NUCLEOTIDE SEQUENCE [LARGE SCALE GENOMIC DNA]</scope>
    <source>
        <strain evidence="1">BV-YZ2020</strain>
    </source>
</reference>
<sequence length="132" mass="14833">MSSQKQIGSSLGYGNKSWSGNSSQSQNSGGSSIGSNLGYANLNKKGLVSYCSELSDSENCDNLRSKHRRKKLVQFNLSEKWMHKLWIQQILALKTRGLVQATIIHPPLIYCKIQGRVETNTSTYVFPFTYMH</sequence>
<proteinExistence type="predicted"/>
<organism evidence="1 2">
    <name type="scientific">Bauhinia variegata</name>
    <name type="common">Purple orchid tree</name>
    <name type="synonym">Phanera variegata</name>
    <dbReference type="NCBI Taxonomy" id="167791"/>
    <lineage>
        <taxon>Eukaryota</taxon>
        <taxon>Viridiplantae</taxon>
        <taxon>Streptophyta</taxon>
        <taxon>Embryophyta</taxon>
        <taxon>Tracheophyta</taxon>
        <taxon>Spermatophyta</taxon>
        <taxon>Magnoliopsida</taxon>
        <taxon>eudicotyledons</taxon>
        <taxon>Gunneridae</taxon>
        <taxon>Pentapetalae</taxon>
        <taxon>rosids</taxon>
        <taxon>fabids</taxon>
        <taxon>Fabales</taxon>
        <taxon>Fabaceae</taxon>
        <taxon>Cercidoideae</taxon>
        <taxon>Cercideae</taxon>
        <taxon>Bauhiniinae</taxon>
        <taxon>Bauhinia</taxon>
    </lineage>
</organism>